<protein>
    <submittedName>
        <fullName evidence="1">Uncharacterized protein</fullName>
    </submittedName>
</protein>
<dbReference type="Proteomes" id="UP000034103">
    <property type="component" value="Chromosome"/>
</dbReference>
<name>A0A0F6RM55_MICAE</name>
<evidence type="ECO:0000313" key="2">
    <source>
        <dbReference type="Proteomes" id="UP000034103"/>
    </source>
</evidence>
<dbReference type="HOGENOM" id="CLU_3292398_0_0_3"/>
<reference evidence="1 2" key="1">
    <citation type="journal article" date="2015" name="Genome Announc.">
        <title>Complete Genome Sequence of Microcystis aeruginosa NIES-2549, a Bloom-Forming Cyanobacterium from Lake Kasumigaura, Japan.</title>
        <authorList>
            <person name="Yamaguchi H."/>
            <person name="Suzuki S."/>
            <person name="Tanabe Y."/>
            <person name="Osana Y."/>
            <person name="Shimura Y."/>
            <person name="Ishida K."/>
            <person name="Kawachi M."/>
        </authorList>
    </citation>
    <scope>NUCLEOTIDE SEQUENCE [LARGE SCALE GENOMIC DNA]</scope>
    <source>
        <strain evidence="1 2">NIES-2549</strain>
    </source>
</reference>
<dbReference type="EMBL" id="CP011304">
    <property type="protein sequence ID" value="AKE65255.1"/>
    <property type="molecule type" value="Genomic_DNA"/>
</dbReference>
<organism evidence="1 2">
    <name type="scientific">Microcystis aeruginosa NIES-2549</name>
    <dbReference type="NCBI Taxonomy" id="1641812"/>
    <lineage>
        <taxon>Bacteria</taxon>
        <taxon>Bacillati</taxon>
        <taxon>Cyanobacteriota</taxon>
        <taxon>Cyanophyceae</taxon>
        <taxon>Oscillatoriophycideae</taxon>
        <taxon>Chroococcales</taxon>
        <taxon>Microcystaceae</taxon>
        <taxon>Microcystis</taxon>
    </lineage>
</organism>
<proteinExistence type="predicted"/>
<dbReference type="PATRIC" id="fig|1641812.3.peg.3017"/>
<accession>A0A0F6RM55</accession>
<evidence type="ECO:0000313" key="1">
    <source>
        <dbReference type="EMBL" id="AKE65255.1"/>
    </source>
</evidence>
<dbReference type="AlphaFoldDB" id="A0A0F6RM55"/>
<gene>
    <name evidence="1" type="ORF">MYAER_2915</name>
</gene>
<sequence length="40" mass="4742">MLFPKNLLLFSPKSLIFWLIHLRLAIKEGSLFCQPERRQG</sequence>